<keyword evidence="1" id="KW-1133">Transmembrane helix</keyword>
<name>A0A7W5CCY6_9BACL</name>
<protein>
    <submittedName>
        <fullName evidence="2">Putative membrane protein</fullName>
    </submittedName>
</protein>
<dbReference type="PIRSF" id="PIRSF020606">
    <property type="entry name" value="UCP020606"/>
    <property type="match status" value="1"/>
</dbReference>
<feature type="transmembrane region" description="Helical" evidence="1">
    <location>
        <begin position="114"/>
        <end position="131"/>
    </location>
</feature>
<reference evidence="2 3" key="1">
    <citation type="submission" date="2020-08" db="EMBL/GenBank/DDBJ databases">
        <title>Genomic Encyclopedia of Type Strains, Phase III (KMG-III): the genomes of soil and plant-associated and newly described type strains.</title>
        <authorList>
            <person name="Whitman W."/>
        </authorList>
    </citation>
    <scope>NUCLEOTIDE SEQUENCE [LARGE SCALE GENOMIC DNA]</scope>
    <source>
        <strain evidence="2 3">CECT 8234</strain>
    </source>
</reference>
<feature type="transmembrane region" description="Helical" evidence="1">
    <location>
        <begin position="143"/>
        <end position="170"/>
    </location>
</feature>
<evidence type="ECO:0000256" key="1">
    <source>
        <dbReference type="SAM" id="Phobius"/>
    </source>
</evidence>
<keyword evidence="3" id="KW-1185">Reference proteome</keyword>
<sequence>MTENQSKWTSTSIPFSQNKPLQFMTIVFILSFGLMAISPTNRSQWLANSSALIAVVLALVFTYKWFRFSNLSYLLMLVFFLLHMYAAHYTYEGTPFDHWLKISFHTKRSYYDRIVHFAFGLLITFPLLEVLKSKVKLSGAWTYVLPVVVVLSFSALFEILEMAAALVAGPSGEAKFVGLQGDVFDTHKDMALGLLGGVVFMCMLAWKWKRKQSTADH</sequence>
<feature type="transmembrane region" description="Helical" evidence="1">
    <location>
        <begin position="73"/>
        <end position="91"/>
    </location>
</feature>
<organism evidence="2 3">
    <name type="scientific">Paenibacillus endophyticus</name>
    <dbReference type="NCBI Taxonomy" id="1294268"/>
    <lineage>
        <taxon>Bacteria</taxon>
        <taxon>Bacillati</taxon>
        <taxon>Bacillota</taxon>
        <taxon>Bacilli</taxon>
        <taxon>Bacillales</taxon>
        <taxon>Paenibacillaceae</taxon>
        <taxon>Paenibacillus</taxon>
    </lineage>
</organism>
<feature type="transmembrane region" description="Helical" evidence="1">
    <location>
        <begin position="21"/>
        <end position="39"/>
    </location>
</feature>
<dbReference type="InterPro" id="IPR014509">
    <property type="entry name" value="YjdF-like"/>
</dbReference>
<evidence type="ECO:0000313" key="3">
    <source>
        <dbReference type="Proteomes" id="UP000518605"/>
    </source>
</evidence>
<comment type="caution">
    <text evidence="2">The sequence shown here is derived from an EMBL/GenBank/DDBJ whole genome shotgun (WGS) entry which is preliminary data.</text>
</comment>
<keyword evidence="1" id="KW-0472">Membrane</keyword>
<dbReference type="Pfam" id="PF09997">
    <property type="entry name" value="DUF2238"/>
    <property type="match status" value="1"/>
</dbReference>
<gene>
    <name evidence="2" type="ORF">FHS16_005498</name>
</gene>
<dbReference type="EMBL" id="JACHXW010000024">
    <property type="protein sequence ID" value="MBB3155390.1"/>
    <property type="molecule type" value="Genomic_DNA"/>
</dbReference>
<dbReference type="RefSeq" id="WP_246431989.1">
    <property type="nucleotide sequence ID" value="NZ_CBCSLB010000023.1"/>
</dbReference>
<dbReference type="InterPro" id="IPR058534">
    <property type="entry name" value="YjdF"/>
</dbReference>
<proteinExistence type="predicted"/>
<accession>A0A7W5CCY6</accession>
<dbReference type="Proteomes" id="UP000518605">
    <property type="component" value="Unassembled WGS sequence"/>
</dbReference>
<evidence type="ECO:0000313" key="2">
    <source>
        <dbReference type="EMBL" id="MBB3155390.1"/>
    </source>
</evidence>
<keyword evidence="1" id="KW-0812">Transmembrane</keyword>
<feature type="transmembrane region" description="Helical" evidence="1">
    <location>
        <begin position="45"/>
        <end position="66"/>
    </location>
</feature>
<dbReference type="AlphaFoldDB" id="A0A7W5CCY6"/>
<feature type="transmembrane region" description="Helical" evidence="1">
    <location>
        <begin position="190"/>
        <end position="208"/>
    </location>
</feature>